<sequence length="27" mass="2836">MYPSLGIHISMYGGCGSESSSCLTLQN</sequence>
<evidence type="ECO:0000313" key="6">
    <source>
        <dbReference type="EMBL" id="DAD33046.1"/>
    </source>
</evidence>
<dbReference type="EMBL" id="DUZY01000003">
    <property type="protein sequence ID" value="DAD33046.1"/>
    <property type="molecule type" value="Genomic_DNA"/>
</dbReference>
<dbReference type="EMBL" id="DUZY01000003">
    <property type="protein sequence ID" value="DAD30310.1"/>
    <property type="molecule type" value="Genomic_DNA"/>
</dbReference>
<proteinExistence type="predicted"/>
<gene>
    <name evidence="1" type="ORF">HUJ06_009161</name>
    <name evidence="2" type="ORF">HUJ06_011892</name>
    <name evidence="3" type="ORF">HUJ06_011893</name>
    <name evidence="4" type="ORF">HUJ06_011894</name>
    <name evidence="5" type="ORF">HUJ06_011895</name>
    <name evidence="6" type="ORF">HUJ06_011897</name>
    <name evidence="7" type="ORF">HUJ06_011898</name>
    <name evidence="8" type="ORF">HUJ06_011899</name>
    <name evidence="9" type="ORF">HUJ06_011901</name>
    <name evidence="10" type="ORF">HUJ06_011903</name>
</gene>
<accession>A0A822YLT8</accession>
<evidence type="ECO:0000313" key="9">
    <source>
        <dbReference type="EMBL" id="DAD33050.1"/>
    </source>
</evidence>
<evidence type="ECO:0000313" key="7">
    <source>
        <dbReference type="EMBL" id="DAD33047.1"/>
    </source>
</evidence>
<evidence type="ECO:0000313" key="3">
    <source>
        <dbReference type="EMBL" id="DAD33042.1"/>
    </source>
</evidence>
<dbReference type="EMBL" id="DUZY01000003">
    <property type="protein sequence ID" value="DAD33048.1"/>
    <property type="molecule type" value="Genomic_DNA"/>
</dbReference>
<evidence type="ECO:0000313" key="1">
    <source>
        <dbReference type="EMBL" id="DAD30310.1"/>
    </source>
</evidence>
<evidence type="ECO:0000313" key="4">
    <source>
        <dbReference type="EMBL" id="DAD33043.1"/>
    </source>
</evidence>
<dbReference type="EMBL" id="DUZY01000003">
    <property type="protein sequence ID" value="DAD33050.1"/>
    <property type="molecule type" value="Genomic_DNA"/>
</dbReference>
<dbReference type="AlphaFoldDB" id="A0A822YLT8"/>
<evidence type="ECO:0000313" key="5">
    <source>
        <dbReference type="EMBL" id="DAD33044.1"/>
    </source>
</evidence>
<dbReference type="EMBL" id="DUZY01000003">
    <property type="protein sequence ID" value="DAD33043.1"/>
    <property type="molecule type" value="Genomic_DNA"/>
</dbReference>
<evidence type="ECO:0000313" key="8">
    <source>
        <dbReference type="EMBL" id="DAD33048.1"/>
    </source>
</evidence>
<name>A0A822YLT8_NELNU</name>
<reference evidence="4 11" key="1">
    <citation type="journal article" date="2020" name="Mol. Biol. Evol.">
        <title>Distinct Expression and Methylation Patterns for Genes with Different Fates following a Single Whole-Genome Duplication in Flowering Plants.</title>
        <authorList>
            <person name="Shi T."/>
            <person name="Rahmani R.S."/>
            <person name="Gugger P.F."/>
            <person name="Wang M."/>
            <person name="Li H."/>
            <person name="Zhang Y."/>
            <person name="Li Z."/>
            <person name="Wang Q."/>
            <person name="Van de Peer Y."/>
            <person name="Marchal K."/>
            <person name="Chen J."/>
        </authorList>
    </citation>
    <scope>NUCLEOTIDE SEQUENCE [LARGE SCALE GENOMIC DNA]</scope>
    <source>
        <tissue evidence="4">Leaf</tissue>
    </source>
</reference>
<dbReference type="EMBL" id="DUZY01000003">
    <property type="protein sequence ID" value="DAD33047.1"/>
    <property type="molecule type" value="Genomic_DNA"/>
</dbReference>
<comment type="caution">
    <text evidence="4">The sequence shown here is derived from an EMBL/GenBank/DDBJ whole genome shotgun (WGS) entry which is preliminary data.</text>
</comment>
<dbReference type="EMBL" id="DUZY01000003">
    <property type="protein sequence ID" value="DAD33052.1"/>
    <property type="molecule type" value="Genomic_DNA"/>
</dbReference>
<dbReference type="Proteomes" id="UP000607653">
    <property type="component" value="Unassembled WGS sequence"/>
</dbReference>
<organism evidence="4 11">
    <name type="scientific">Nelumbo nucifera</name>
    <name type="common">Sacred lotus</name>
    <dbReference type="NCBI Taxonomy" id="4432"/>
    <lineage>
        <taxon>Eukaryota</taxon>
        <taxon>Viridiplantae</taxon>
        <taxon>Streptophyta</taxon>
        <taxon>Embryophyta</taxon>
        <taxon>Tracheophyta</taxon>
        <taxon>Spermatophyta</taxon>
        <taxon>Magnoliopsida</taxon>
        <taxon>Proteales</taxon>
        <taxon>Nelumbonaceae</taxon>
        <taxon>Nelumbo</taxon>
    </lineage>
</organism>
<keyword evidence="11" id="KW-1185">Reference proteome</keyword>
<evidence type="ECO:0000313" key="10">
    <source>
        <dbReference type="EMBL" id="DAD33052.1"/>
    </source>
</evidence>
<evidence type="ECO:0000313" key="2">
    <source>
        <dbReference type="EMBL" id="DAD33040.1"/>
    </source>
</evidence>
<dbReference type="EMBL" id="DUZY01000003">
    <property type="protein sequence ID" value="DAD33042.1"/>
    <property type="molecule type" value="Genomic_DNA"/>
</dbReference>
<dbReference type="EMBL" id="DUZY01000003">
    <property type="protein sequence ID" value="DAD33044.1"/>
    <property type="molecule type" value="Genomic_DNA"/>
</dbReference>
<dbReference type="EMBL" id="DUZY01000003">
    <property type="protein sequence ID" value="DAD33040.1"/>
    <property type="molecule type" value="Genomic_DNA"/>
</dbReference>
<evidence type="ECO:0000313" key="11">
    <source>
        <dbReference type="Proteomes" id="UP000607653"/>
    </source>
</evidence>
<protein>
    <submittedName>
        <fullName evidence="4">Uncharacterized protein</fullName>
    </submittedName>
</protein>